<dbReference type="EC" id="3.1.1.29" evidence="1 7"/>
<evidence type="ECO:0000313" key="10">
    <source>
        <dbReference type="Proteomes" id="UP000177501"/>
    </source>
</evidence>
<evidence type="ECO:0000256" key="7">
    <source>
        <dbReference type="RuleBase" id="RU000673"/>
    </source>
</evidence>
<evidence type="ECO:0000256" key="8">
    <source>
        <dbReference type="RuleBase" id="RU004320"/>
    </source>
</evidence>
<dbReference type="InterPro" id="IPR036416">
    <property type="entry name" value="Pept_tRNA_hydro_sf"/>
</dbReference>
<dbReference type="Gene3D" id="3.40.50.1470">
    <property type="entry name" value="Peptidyl-tRNA hydrolase"/>
    <property type="match status" value="1"/>
</dbReference>
<proteinExistence type="inferred from homology"/>
<gene>
    <name evidence="9" type="ORF">A2955_03025</name>
</gene>
<dbReference type="AlphaFoldDB" id="A0A1F8BBJ9"/>
<name>A0A1F8BBJ9_9BACT</name>
<dbReference type="CDD" id="cd00462">
    <property type="entry name" value="PTH"/>
    <property type="match status" value="1"/>
</dbReference>
<evidence type="ECO:0000256" key="5">
    <source>
        <dbReference type="ARBA" id="ARBA00038063"/>
    </source>
</evidence>
<evidence type="ECO:0000256" key="3">
    <source>
        <dbReference type="ARBA" id="ARBA00022801"/>
    </source>
</evidence>
<evidence type="ECO:0000313" key="9">
    <source>
        <dbReference type="EMBL" id="OGM61434.1"/>
    </source>
</evidence>
<dbReference type="STRING" id="1802514.A2955_03025"/>
<evidence type="ECO:0000256" key="6">
    <source>
        <dbReference type="ARBA" id="ARBA00050038"/>
    </source>
</evidence>
<dbReference type="InterPro" id="IPR001328">
    <property type="entry name" value="Pept_tRNA_hydro"/>
</dbReference>
<keyword evidence="2" id="KW-0820">tRNA-binding</keyword>
<keyword evidence="4" id="KW-0694">RNA-binding</keyword>
<evidence type="ECO:0000256" key="4">
    <source>
        <dbReference type="ARBA" id="ARBA00022884"/>
    </source>
</evidence>
<accession>A0A1F8BBJ9</accession>
<comment type="caution">
    <text evidence="9">The sequence shown here is derived from an EMBL/GenBank/DDBJ whole genome shotgun (WGS) entry which is preliminary data.</text>
</comment>
<keyword evidence="3 7" id="KW-0378">Hydrolase</keyword>
<dbReference type="EMBL" id="MGHA01000002">
    <property type="protein sequence ID" value="OGM61434.1"/>
    <property type="molecule type" value="Genomic_DNA"/>
</dbReference>
<dbReference type="GO" id="GO:0004045">
    <property type="term" value="F:peptidyl-tRNA hydrolase activity"/>
    <property type="evidence" value="ECO:0007669"/>
    <property type="project" value="UniProtKB-EC"/>
</dbReference>
<dbReference type="InterPro" id="IPR018171">
    <property type="entry name" value="Pept_tRNA_hydro_CS"/>
</dbReference>
<dbReference type="PANTHER" id="PTHR17224:SF1">
    <property type="entry name" value="PEPTIDYL-TRNA HYDROLASE"/>
    <property type="match status" value="1"/>
</dbReference>
<evidence type="ECO:0000256" key="1">
    <source>
        <dbReference type="ARBA" id="ARBA00013260"/>
    </source>
</evidence>
<dbReference type="GO" id="GO:0000049">
    <property type="term" value="F:tRNA binding"/>
    <property type="evidence" value="ECO:0007669"/>
    <property type="project" value="UniProtKB-KW"/>
</dbReference>
<sequence>MKLVVGLGNTGERYAKTRHNVGFMVIDAIISSLSVSPHVERKLDSLIFFHHASQTVFARPQTFMNSSGVVVKKLVVHFKIKKSDMWAIHDDLDLTLGAYKIQKSVGPKVHGGLLSIYDKLGTRDFWHVRVGVDNRNSDDRISGEQYVLQEFTREELEKINIISEEIVKDLITRLSLTVY</sequence>
<evidence type="ECO:0000256" key="2">
    <source>
        <dbReference type="ARBA" id="ARBA00022555"/>
    </source>
</evidence>
<protein>
    <recommendedName>
        <fullName evidence="6 7">Peptidyl-tRNA hydrolase</fullName>
        <ecNumber evidence="1 7">3.1.1.29</ecNumber>
    </recommendedName>
</protein>
<dbReference type="Pfam" id="PF01195">
    <property type="entry name" value="Pept_tRNA_hydro"/>
    <property type="match status" value="1"/>
</dbReference>
<dbReference type="SUPFAM" id="SSF53178">
    <property type="entry name" value="Peptidyl-tRNA hydrolase-like"/>
    <property type="match status" value="1"/>
</dbReference>
<dbReference type="PROSITE" id="PS01195">
    <property type="entry name" value="PEPT_TRNA_HYDROL_1"/>
    <property type="match status" value="1"/>
</dbReference>
<comment type="similarity">
    <text evidence="5 8">Belongs to the PTH family.</text>
</comment>
<comment type="catalytic activity">
    <reaction evidence="7">
        <text>an N-acyl-L-alpha-aminoacyl-tRNA + H2O = an N-acyl-L-amino acid + a tRNA + H(+)</text>
        <dbReference type="Rhea" id="RHEA:54448"/>
        <dbReference type="Rhea" id="RHEA-COMP:10123"/>
        <dbReference type="Rhea" id="RHEA-COMP:13883"/>
        <dbReference type="ChEBI" id="CHEBI:15377"/>
        <dbReference type="ChEBI" id="CHEBI:15378"/>
        <dbReference type="ChEBI" id="CHEBI:59874"/>
        <dbReference type="ChEBI" id="CHEBI:78442"/>
        <dbReference type="ChEBI" id="CHEBI:138191"/>
        <dbReference type="EC" id="3.1.1.29"/>
    </reaction>
</comment>
<dbReference type="NCBIfam" id="TIGR00447">
    <property type="entry name" value="pth"/>
    <property type="match status" value="1"/>
</dbReference>
<reference evidence="9 10" key="1">
    <citation type="journal article" date="2016" name="Nat. Commun.">
        <title>Thousands of microbial genomes shed light on interconnected biogeochemical processes in an aquifer system.</title>
        <authorList>
            <person name="Anantharaman K."/>
            <person name="Brown C.T."/>
            <person name="Hug L.A."/>
            <person name="Sharon I."/>
            <person name="Castelle C.J."/>
            <person name="Probst A.J."/>
            <person name="Thomas B.C."/>
            <person name="Singh A."/>
            <person name="Wilkins M.J."/>
            <person name="Karaoz U."/>
            <person name="Brodie E.L."/>
            <person name="Williams K.H."/>
            <person name="Hubbard S.S."/>
            <person name="Banfield J.F."/>
        </authorList>
    </citation>
    <scope>NUCLEOTIDE SEQUENCE [LARGE SCALE GENOMIC DNA]</scope>
</reference>
<organism evidence="9 10">
    <name type="scientific">Candidatus Woesebacteria bacterium RIFCSPLOWO2_01_FULL_37_19</name>
    <dbReference type="NCBI Taxonomy" id="1802514"/>
    <lineage>
        <taxon>Bacteria</taxon>
        <taxon>Candidatus Woeseibacteriota</taxon>
    </lineage>
</organism>
<dbReference type="PANTHER" id="PTHR17224">
    <property type="entry name" value="PEPTIDYL-TRNA HYDROLASE"/>
    <property type="match status" value="1"/>
</dbReference>
<dbReference type="Proteomes" id="UP000177501">
    <property type="component" value="Unassembled WGS sequence"/>
</dbReference>